<evidence type="ECO:0000259" key="2">
    <source>
        <dbReference type="Pfam" id="PF01494"/>
    </source>
</evidence>
<reference evidence="3" key="2">
    <citation type="submission" date="2020-09" db="EMBL/GenBank/DDBJ databases">
        <authorList>
            <person name="Sun Q."/>
            <person name="Sedlacek I."/>
        </authorList>
    </citation>
    <scope>NUCLEOTIDE SEQUENCE</scope>
    <source>
        <strain evidence="3">CCM 7897</strain>
    </source>
</reference>
<organism evidence="3 4">
    <name type="scientific">Azorhizobium oxalatiphilum</name>
    <dbReference type="NCBI Taxonomy" id="980631"/>
    <lineage>
        <taxon>Bacteria</taxon>
        <taxon>Pseudomonadati</taxon>
        <taxon>Pseudomonadota</taxon>
        <taxon>Alphaproteobacteria</taxon>
        <taxon>Hyphomicrobiales</taxon>
        <taxon>Xanthobacteraceae</taxon>
        <taxon>Azorhizobium</taxon>
    </lineage>
</organism>
<keyword evidence="3" id="KW-0503">Monooxygenase</keyword>
<protein>
    <submittedName>
        <fullName evidence="3">Monooxygenase</fullName>
    </submittedName>
</protein>
<gene>
    <name evidence="3" type="ORF">GCM10007301_33490</name>
</gene>
<dbReference type="SUPFAM" id="SSF51905">
    <property type="entry name" value="FAD/NAD(P)-binding domain"/>
    <property type="match status" value="1"/>
</dbReference>
<evidence type="ECO:0000313" key="4">
    <source>
        <dbReference type="Proteomes" id="UP000606044"/>
    </source>
</evidence>
<feature type="domain" description="FAD-binding" evidence="2">
    <location>
        <begin position="12"/>
        <end position="352"/>
    </location>
</feature>
<keyword evidence="1" id="KW-0560">Oxidoreductase</keyword>
<dbReference type="Proteomes" id="UP000606044">
    <property type="component" value="Unassembled WGS sequence"/>
</dbReference>
<sequence length="409" mass="44487">MPPALDPAPLQTRCAIVGGGPAGLMLGLLLARQGIDVTVIEKHADFLRDFRGDTIHPSTLEVMHEIGLLDGLLALPHTKAPSLHAEMGGADVTIADFSRLPTRCRYIAFMPQWDFLDYVARAASSLPNFHLLMAHAVTDLLEAGGRISGVRTEGPEGTRDIHATLVIGADGRNSVVRDKAGLQVESFGSPRDVLWLKLSRHADDPPFTMGHAGPRQGFVMIDRGDYWQCGYVVRKGSFSNVKAKGLDAFRAAVAAACPLPPERLEEVRSWDDVFPLQVRIDRLTRWWKPGLLCIGDAAHAMSPIGGVGVNLAIQDAVATANILGPALKAGRLEDSHLAAVQKRRTFPTKATQKLQLMMQKDRRKRDGAEEGRSGPPAFIRGIARWPVLAHLAGRLVGIGFRPEHVKTRP</sequence>
<comment type="caution">
    <text evidence="3">The sequence shown here is derived from an EMBL/GenBank/DDBJ whole genome shotgun (WGS) entry which is preliminary data.</text>
</comment>
<dbReference type="InterPro" id="IPR002938">
    <property type="entry name" value="FAD-bd"/>
</dbReference>
<dbReference type="Gene3D" id="3.50.50.60">
    <property type="entry name" value="FAD/NAD(P)-binding domain"/>
    <property type="match status" value="2"/>
</dbReference>
<dbReference type="PANTHER" id="PTHR43476">
    <property type="entry name" value="3-(3-HYDROXY-PHENYL)PROPIONATE/3-HYDROXYCINNAMIC ACID HYDROXYLASE"/>
    <property type="match status" value="1"/>
</dbReference>
<dbReference type="PRINTS" id="PR00420">
    <property type="entry name" value="RNGMNOXGNASE"/>
</dbReference>
<reference evidence="3" key="1">
    <citation type="journal article" date="2014" name="Int. J. Syst. Evol. Microbiol.">
        <title>Complete genome sequence of Corynebacterium casei LMG S-19264T (=DSM 44701T), isolated from a smear-ripened cheese.</title>
        <authorList>
            <consortium name="US DOE Joint Genome Institute (JGI-PGF)"/>
            <person name="Walter F."/>
            <person name="Albersmeier A."/>
            <person name="Kalinowski J."/>
            <person name="Ruckert C."/>
        </authorList>
    </citation>
    <scope>NUCLEOTIDE SEQUENCE</scope>
    <source>
        <strain evidence="3">CCM 7897</strain>
    </source>
</reference>
<dbReference type="AlphaFoldDB" id="A0A917FCR9"/>
<dbReference type="InterPro" id="IPR050631">
    <property type="entry name" value="PheA/TfdB_FAD_monoxygenase"/>
</dbReference>
<dbReference type="NCBIfam" id="NF004833">
    <property type="entry name" value="PRK06185.1-1"/>
    <property type="match status" value="1"/>
</dbReference>
<accession>A0A917FCR9</accession>
<dbReference type="EMBL" id="BMCT01000004">
    <property type="protein sequence ID" value="GGF71056.1"/>
    <property type="molecule type" value="Genomic_DNA"/>
</dbReference>
<evidence type="ECO:0000313" key="3">
    <source>
        <dbReference type="EMBL" id="GGF71056.1"/>
    </source>
</evidence>
<dbReference type="NCBIfam" id="NF004835">
    <property type="entry name" value="PRK06185.1-4"/>
    <property type="match status" value="1"/>
</dbReference>
<evidence type="ECO:0000256" key="1">
    <source>
        <dbReference type="ARBA" id="ARBA00023002"/>
    </source>
</evidence>
<dbReference type="Pfam" id="PF01494">
    <property type="entry name" value="FAD_binding_3"/>
    <property type="match status" value="1"/>
</dbReference>
<dbReference type="GO" id="GO:0071949">
    <property type="term" value="F:FAD binding"/>
    <property type="evidence" value="ECO:0007669"/>
    <property type="project" value="InterPro"/>
</dbReference>
<dbReference type="NCBIfam" id="NF004834">
    <property type="entry name" value="PRK06185.1-3"/>
    <property type="match status" value="1"/>
</dbReference>
<dbReference type="GO" id="GO:0004497">
    <property type="term" value="F:monooxygenase activity"/>
    <property type="evidence" value="ECO:0007669"/>
    <property type="project" value="UniProtKB-KW"/>
</dbReference>
<name>A0A917FCR9_9HYPH</name>
<dbReference type="RefSeq" id="WP_188580570.1">
    <property type="nucleotide sequence ID" value="NZ_BMCT01000004.1"/>
</dbReference>
<dbReference type="InterPro" id="IPR036188">
    <property type="entry name" value="FAD/NAD-bd_sf"/>
</dbReference>
<proteinExistence type="predicted"/>
<keyword evidence="4" id="KW-1185">Reference proteome</keyword>
<dbReference type="PANTHER" id="PTHR43476:SF5">
    <property type="entry name" value="FAD-DEPENDENT MONOOXYGENASE"/>
    <property type="match status" value="1"/>
</dbReference>